<proteinExistence type="inferred from homology"/>
<dbReference type="InterPro" id="IPR015510">
    <property type="entry name" value="PGRP"/>
</dbReference>
<dbReference type="KEGG" id="led:BBK82_11020"/>
<dbReference type="SMART" id="SM00644">
    <property type="entry name" value="Ami_2"/>
    <property type="match status" value="1"/>
</dbReference>
<dbReference type="PANTHER" id="PTHR11022:SF41">
    <property type="entry name" value="PEPTIDOGLYCAN-RECOGNITION PROTEIN LC-RELATED"/>
    <property type="match status" value="1"/>
</dbReference>
<dbReference type="OrthoDB" id="514320at2"/>
<feature type="domain" description="Peptidoglycan recognition protein family" evidence="3">
    <location>
        <begin position="23"/>
        <end position="177"/>
    </location>
</feature>
<dbReference type="AlphaFoldDB" id="A0A1B2HFM2"/>
<accession>A0A1B2HFM2</accession>
<protein>
    <recommendedName>
        <fullName evidence="6">N-acetylmuramoyl-L-alanine amidase</fullName>
    </recommendedName>
</protein>
<reference evidence="4 5" key="1">
    <citation type="submission" date="2016-07" db="EMBL/GenBank/DDBJ databases">
        <title>Complete genome sequence of the Lentzea guizhouensis DHS C013.</title>
        <authorList>
            <person name="Cao C."/>
        </authorList>
    </citation>
    <scope>NUCLEOTIDE SEQUENCE [LARGE SCALE GENOMIC DNA]</scope>
    <source>
        <strain evidence="4 5">DHS C013</strain>
    </source>
</reference>
<dbReference type="GO" id="GO:0008270">
    <property type="term" value="F:zinc ion binding"/>
    <property type="evidence" value="ECO:0007669"/>
    <property type="project" value="InterPro"/>
</dbReference>
<dbReference type="Pfam" id="PF01510">
    <property type="entry name" value="Amidase_2"/>
    <property type="match status" value="1"/>
</dbReference>
<dbReference type="EMBL" id="CP016793">
    <property type="protein sequence ID" value="ANZ36517.1"/>
    <property type="molecule type" value="Genomic_DNA"/>
</dbReference>
<dbReference type="STRING" id="1586287.BBK82_11020"/>
<evidence type="ECO:0000313" key="5">
    <source>
        <dbReference type="Proteomes" id="UP000093053"/>
    </source>
</evidence>
<name>A0A1B2HFM2_9PSEU</name>
<keyword evidence="5" id="KW-1185">Reference proteome</keyword>
<dbReference type="InterPro" id="IPR002502">
    <property type="entry name" value="Amidase_domain"/>
</dbReference>
<evidence type="ECO:0008006" key="6">
    <source>
        <dbReference type="Google" id="ProtNLM"/>
    </source>
</evidence>
<dbReference type="PANTHER" id="PTHR11022">
    <property type="entry name" value="PEPTIDOGLYCAN RECOGNITION PROTEIN"/>
    <property type="match status" value="1"/>
</dbReference>
<comment type="similarity">
    <text evidence="1">Belongs to the N-acetylmuramoyl-L-alanine amidase 2 family.</text>
</comment>
<feature type="domain" description="N-acetylmuramoyl-L-alanine amidase" evidence="2">
    <location>
        <begin position="38"/>
        <end position="183"/>
    </location>
</feature>
<dbReference type="InterPro" id="IPR036505">
    <property type="entry name" value="Amidase/PGRP_sf"/>
</dbReference>
<sequence length="202" mass="22537">MFNRRTFLAGLAVTAVPLPRAEFPVHSCQAWDARPPGEGIEIVSRLPERILVHHSTSPNLEDYSIARAYEHARWIQDLHMDQNGWPDSGQHFSNSRGGFVVEGRHGSLTALHHGDRTVVGAHCPGQNDCAIGIENEGLYVDVLPPQAQWDSLVAFCAHLCFRYGIPTSEIYGHRDFLVTQCPGDALYAQLPRLRSEVTAQFR</sequence>
<dbReference type="SMART" id="SM00701">
    <property type="entry name" value="PGRP"/>
    <property type="match status" value="1"/>
</dbReference>
<evidence type="ECO:0000256" key="1">
    <source>
        <dbReference type="ARBA" id="ARBA00007553"/>
    </source>
</evidence>
<dbReference type="GO" id="GO:0008745">
    <property type="term" value="F:N-acetylmuramoyl-L-alanine amidase activity"/>
    <property type="evidence" value="ECO:0007669"/>
    <property type="project" value="InterPro"/>
</dbReference>
<dbReference type="InterPro" id="IPR006619">
    <property type="entry name" value="PGRP_domain_met/bac"/>
</dbReference>
<gene>
    <name evidence="4" type="ORF">BBK82_11020</name>
</gene>
<organism evidence="4 5">
    <name type="scientific">Lentzea guizhouensis</name>
    <dbReference type="NCBI Taxonomy" id="1586287"/>
    <lineage>
        <taxon>Bacteria</taxon>
        <taxon>Bacillati</taxon>
        <taxon>Actinomycetota</taxon>
        <taxon>Actinomycetes</taxon>
        <taxon>Pseudonocardiales</taxon>
        <taxon>Pseudonocardiaceae</taxon>
        <taxon>Lentzea</taxon>
    </lineage>
</organism>
<evidence type="ECO:0000259" key="3">
    <source>
        <dbReference type="SMART" id="SM00701"/>
    </source>
</evidence>
<dbReference type="CDD" id="cd06583">
    <property type="entry name" value="PGRP"/>
    <property type="match status" value="1"/>
</dbReference>
<dbReference type="SUPFAM" id="SSF55846">
    <property type="entry name" value="N-acetylmuramoyl-L-alanine amidase-like"/>
    <property type="match status" value="1"/>
</dbReference>
<dbReference type="Proteomes" id="UP000093053">
    <property type="component" value="Chromosome"/>
</dbReference>
<evidence type="ECO:0000259" key="2">
    <source>
        <dbReference type="SMART" id="SM00644"/>
    </source>
</evidence>
<evidence type="ECO:0000313" key="4">
    <source>
        <dbReference type="EMBL" id="ANZ36517.1"/>
    </source>
</evidence>
<dbReference type="Gene3D" id="3.40.80.10">
    <property type="entry name" value="Peptidoglycan recognition protein-like"/>
    <property type="match status" value="1"/>
</dbReference>
<dbReference type="GO" id="GO:0009253">
    <property type="term" value="P:peptidoglycan catabolic process"/>
    <property type="evidence" value="ECO:0007669"/>
    <property type="project" value="InterPro"/>
</dbReference>